<dbReference type="STRING" id="3750.A0A498HPT2"/>
<evidence type="ECO:0000256" key="10">
    <source>
        <dbReference type="ARBA" id="ARBA00023136"/>
    </source>
</evidence>
<proteinExistence type="inferred from homology"/>
<keyword evidence="15" id="KW-1185">Reference proteome</keyword>
<dbReference type="GO" id="GO:0045259">
    <property type="term" value="C:proton-transporting ATP synthase complex"/>
    <property type="evidence" value="ECO:0007669"/>
    <property type="project" value="UniProtKB-KW"/>
</dbReference>
<evidence type="ECO:0000256" key="3">
    <source>
        <dbReference type="ARBA" id="ARBA00022448"/>
    </source>
</evidence>
<name>A0A498HPT2_MALDO</name>
<evidence type="ECO:0000313" key="14">
    <source>
        <dbReference type="EMBL" id="RXH73548.1"/>
    </source>
</evidence>
<feature type="transmembrane region" description="Helical" evidence="13">
    <location>
        <begin position="37"/>
        <end position="58"/>
    </location>
</feature>
<evidence type="ECO:0000256" key="7">
    <source>
        <dbReference type="ARBA" id="ARBA00022989"/>
    </source>
</evidence>
<keyword evidence="9" id="KW-0496">Mitochondrion</keyword>
<keyword evidence="7 13" id="KW-1133">Transmembrane helix</keyword>
<feature type="transmembrane region" description="Helical" evidence="13">
    <location>
        <begin position="106"/>
        <end position="123"/>
    </location>
</feature>
<keyword evidence="5 13" id="KW-0812">Transmembrane</keyword>
<evidence type="ECO:0000256" key="4">
    <source>
        <dbReference type="ARBA" id="ARBA00022547"/>
    </source>
</evidence>
<dbReference type="InterPro" id="IPR045083">
    <property type="entry name" value="ATP_synth_F0_asu_bact/mt"/>
</dbReference>
<keyword evidence="10 13" id="KW-0472">Membrane</keyword>
<evidence type="ECO:0000256" key="6">
    <source>
        <dbReference type="ARBA" id="ARBA00022781"/>
    </source>
</evidence>
<keyword evidence="11" id="KW-0066">ATP synthesis</keyword>
<evidence type="ECO:0000256" key="11">
    <source>
        <dbReference type="ARBA" id="ARBA00023310"/>
    </source>
</evidence>
<keyword evidence="6" id="KW-0375">Hydrogen ion transport</keyword>
<feature type="transmembrane region" description="Helical" evidence="13">
    <location>
        <begin position="70"/>
        <end position="86"/>
    </location>
</feature>
<dbReference type="EMBL" id="RDQH01000341">
    <property type="protein sequence ID" value="RXH73548.1"/>
    <property type="molecule type" value="Genomic_DNA"/>
</dbReference>
<evidence type="ECO:0000256" key="13">
    <source>
        <dbReference type="SAM" id="Phobius"/>
    </source>
</evidence>
<dbReference type="GO" id="GO:0046933">
    <property type="term" value="F:proton-transporting ATP synthase activity, rotational mechanism"/>
    <property type="evidence" value="ECO:0007669"/>
    <property type="project" value="TreeGrafter"/>
</dbReference>
<accession>A0A498HPT2</accession>
<evidence type="ECO:0000256" key="5">
    <source>
        <dbReference type="ARBA" id="ARBA00022692"/>
    </source>
</evidence>
<keyword evidence="8" id="KW-0406">Ion transport</keyword>
<reference evidence="14 15" key="1">
    <citation type="submission" date="2018-10" db="EMBL/GenBank/DDBJ databases">
        <title>A high-quality apple genome assembly.</title>
        <authorList>
            <person name="Hu J."/>
        </authorList>
    </citation>
    <scope>NUCLEOTIDE SEQUENCE [LARGE SCALE GENOMIC DNA]</scope>
    <source>
        <strain evidence="15">cv. HFTH1</strain>
        <tissue evidence="14">Young leaf</tissue>
    </source>
</reference>
<comment type="subcellular location">
    <subcellularLocation>
        <location evidence="1">Membrane</location>
        <topology evidence="1">Multi-pass membrane protein</topology>
    </subcellularLocation>
</comment>
<evidence type="ECO:0000256" key="1">
    <source>
        <dbReference type="ARBA" id="ARBA00004141"/>
    </source>
</evidence>
<keyword evidence="4" id="KW-0138">CF(0)</keyword>
<keyword evidence="3" id="KW-0813">Transport</keyword>
<dbReference type="PANTHER" id="PTHR11410">
    <property type="entry name" value="ATP SYNTHASE SUBUNIT A"/>
    <property type="match status" value="1"/>
</dbReference>
<dbReference type="Proteomes" id="UP000290289">
    <property type="component" value="Chromosome 15"/>
</dbReference>
<sequence length="148" mass="16456">MLGNPLVELIYDFVLNLVSKQIGGLFGNGMIPYSFTVTSHFLITLGLSFSIFIGRAGLGPIRRESKGCQIWLLEQTLASIVSMYIVTLNLHSETRSTPVCLGEPRYIFVFLCVCVIYGWIYVVPRSTRVCASTIAITTVGFQRNGLHF</sequence>
<organism evidence="14 15">
    <name type="scientific">Malus domestica</name>
    <name type="common">Apple</name>
    <name type="synonym">Pyrus malus</name>
    <dbReference type="NCBI Taxonomy" id="3750"/>
    <lineage>
        <taxon>Eukaryota</taxon>
        <taxon>Viridiplantae</taxon>
        <taxon>Streptophyta</taxon>
        <taxon>Embryophyta</taxon>
        <taxon>Tracheophyta</taxon>
        <taxon>Spermatophyta</taxon>
        <taxon>Magnoliopsida</taxon>
        <taxon>eudicotyledons</taxon>
        <taxon>Gunneridae</taxon>
        <taxon>Pentapetalae</taxon>
        <taxon>rosids</taxon>
        <taxon>fabids</taxon>
        <taxon>Rosales</taxon>
        <taxon>Rosaceae</taxon>
        <taxon>Amygdaloideae</taxon>
        <taxon>Maleae</taxon>
        <taxon>Malus</taxon>
    </lineage>
</organism>
<gene>
    <name evidence="14" type="ORF">DVH24_016370</name>
</gene>
<dbReference type="PANTHER" id="PTHR11410:SF0">
    <property type="entry name" value="ATP SYNTHASE SUBUNIT A"/>
    <property type="match status" value="1"/>
</dbReference>
<comment type="similarity">
    <text evidence="2">Belongs to the ATPase A chain family.</text>
</comment>
<protein>
    <recommendedName>
        <fullName evidence="12">F-ATPase protein 6</fullName>
    </recommendedName>
</protein>
<evidence type="ECO:0000256" key="8">
    <source>
        <dbReference type="ARBA" id="ARBA00023065"/>
    </source>
</evidence>
<dbReference type="AlphaFoldDB" id="A0A498HPT2"/>
<evidence type="ECO:0000256" key="2">
    <source>
        <dbReference type="ARBA" id="ARBA00006810"/>
    </source>
</evidence>
<comment type="caution">
    <text evidence="14">The sequence shown here is derived from an EMBL/GenBank/DDBJ whole genome shotgun (WGS) entry which is preliminary data.</text>
</comment>
<evidence type="ECO:0000256" key="12">
    <source>
        <dbReference type="ARBA" id="ARBA00032954"/>
    </source>
</evidence>
<evidence type="ECO:0000313" key="15">
    <source>
        <dbReference type="Proteomes" id="UP000290289"/>
    </source>
</evidence>
<evidence type="ECO:0000256" key="9">
    <source>
        <dbReference type="ARBA" id="ARBA00023128"/>
    </source>
</evidence>